<gene>
    <name evidence="2" type="ORF">D6D20_01229</name>
</gene>
<evidence type="ECO:0000313" key="2">
    <source>
        <dbReference type="EMBL" id="THW66717.1"/>
    </source>
</evidence>
<dbReference type="AlphaFoldDB" id="A0A4V4IPM1"/>
<sequence>MRPRSSSNQDDDHIDDQWDAVVAAAASLGGYFDTTQVHEADHIALEHGGRKSSVSEELGSGSPAQTSAKTSESYFPEVREEGEIPFHYFDTANGQLPSFFYAPKNDPGMEVDHSARIELNELRSKFHDFWTAPALFVRDNVAGVNHLYNGGPHIYRYHDTCEPWRYGVREQGEKRQSCWLLENKKSQADEVARGYKADTDTQTDVPKSSNAATTRFRRVM</sequence>
<feature type="region of interest" description="Disordered" evidence="1">
    <location>
        <begin position="48"/>
        <end position="75"/>
    </location>
</feature>
<accession>A0A4V4IPM1</accession>
<dbReference type="Proteomes" id="UP000310421">
    <property type="component" value="Unassembled WGS sequence"/>
</dbReference>
<name>A0A4V4IPM1_AURPU</name>
<evidence type="ECO:0000256" key="1">
    <source>
        <dbReference type="SAM" id="MobiDB-lite"/>
    </source>
</evidence>
<protein>
    <submittedName>
        <fullName evidence="2">Uncharacterized protein</fullName>
    </submittedName>
</protein>
<dbReference type="EMBL" id="QZAN01000006">
    <property type="protein sequence ID" value="THW66717.1"/>
    <property type="molecule type" value="Genomic_DNA"/>
</dbReference>
<comment type="caution">
    <text evidence="2">The sequence shown here is derived from an EMBL/GenBank/DDBJ whole genome shotgun (WGS) entry which is preliminary data.</text>
</comment>
<reference evidence="2 3" key="1">
    <citation type="submission" date="2018-10" db="EMBL/GenBank/DDBJ databases">
        <title>Fifty Aureobasidium pullulans genomes reveal a recombining polyextremotolerant generalist.</title>
        <authorList>
            <person name="Gostincar C."/>
            <person name="Turk M."/>
            <person name="Zajc J."/>
            <person name="Gunde-Cimerman N."/>
        </authorList>
    </citation>
    <scope>NUCLEOTIDE SEQUENCE [LARGE SCALE GENOMIC DNA]</scope>
    <source>
        <strain evidence="2 3">EXF-10751</strain>
    </source>
</reference>
<evidence type="ECO:0000313" key="3">
    <source>
        <dbReference type="Proteomes" id="UP000310421"/>
    </source>
</evidence>
<organism evidence="2 3">
    <name type="scientific">Aureobasidium pullulans</name>
    <name type="common">Black yeast</name>
    <name type="synonym">Pullularia pullulans</name>
    <dbReference type="NCBI Taxonomy" id="5580"/>
    <lineage>
        <taxon>Eukaryota</taxon>
        <taxon>Fungi</taxon>
        <taxon>Dikarya</taxon>
        <taxon>Ascomycota</taxon>
        <taxon>Pezizomycotina</taxon>
        <taxon>Dothideomycetes</taxon>
        <taxon>Dothideomycetidae</taxon>
        <taxon>Dothideales</taxon>
        <taxon>Saccotheciaceae</taxon>
        <taxon>Aureobasidium</taxon>
    </lineage>
</organism>
<proteinExistence type="predicted"/>
<feature type="compositionally biased region" description="Polar residues" evidence="1">
    <location>
        <begin position="62"/>
        <end position="73"/>
    </location>
</feature>